<dbReference type="HAMAP" id="MF_00041">
    <property type="entry name" value="Cys_tRNA_synth"/>
    <property type="match status" value="1"/>
</dbReference>
<sequence>MLRVYNTLTRQKEEFKPITEDKVLFYQCGPTVYWTQHIGNLRAMTMADLIRRSLQYLGYEVNFVRNYTDVGHLVSDQDEGEDKMDKGARAEGKTPAEIAQKYIDIFENDTKALNILEPTHKPRATEYIEKMQEMVSALLDKGFAYITPKAVYFDVSKAKNYTKLSGQKFEQNIVGAGSGDVSDPEKKHPADFALWFFKTGVHSNALQTWDSQWSASGKARGFPGWHIECSAMIKSLLGDTIDIHMGGVEHIPVHHTNEIAQSESVNGVPLSNYWLHNEHLTVNGGKMAKSQGTGFALSELTEKGCAPLALRYFFLQAHYRSKQNFTWESLDAAQTAYRRLQSVVAGLKSGQGNQGTSESEEKRQMYLAQFRDVLEDDFNIPQALAITWEVAKSNLMREDQLDLLMEFGQVLGLCLGEVLRVPREVEELVGQREEARKVGNYAEADRLREEIEKSGYTAKDTPEGPRVEKK</sequence>
<feature type="domain" description="Cysteinyl-tRNA ligase anticodon binding" evidence="12">
    <location>
        <begin position="422"/>
        <end position="462"/>
    </location>
</feature>
<organism evidence="13 14">
    <name type="scientific">Candidatus Blackburnbacteria bacterium RIFCSPHIGHO2_01_FULL_43_15b</name>
    <dbReference type="NCBI Taxonomy" id="1797513"/>
    <lineage>
        <taxon>Bacteria</taxon>
        <taxon>Candidatus Blackburniibacteriota</taxon>
    </lineage>
</organism>
<feature type="short sequence motif" description="'HIGH' region" evidence="9">
    <location>
        <begin position="30"/>
        <end position="40"/>
    </location>
</feature>
<dbReference type="GO" id="GO:0008270">
    <property type="term" value="F:zinc ion binding"/>
    <property type="evidence" value="ECO:0007669"/>
    <property type="project" value="UniProtKB-UniRule"/>
</dbReference>
<keyword evidence="2 9" id="KW-0436">Ligase</keyword>
<dbReference type="CDD" id="cd00672">
    <property type="entry name" value="CysRS_core"/>
    <property type="match status" value="1"/>
</dbReference>
<feature type="binding site" evidence="9">
    <location>
        <position position="254"/>
    </location>
    <ligand>
        <name>Zn(2+)</name>
        <dbReference type="ChEBI" id="CHEBI:29105"/>
    </ligand>
</feature>
<feature type="compositionally biased region" description="Basic and acidic residues" evidence="10">
    <location>
        <begin position="460"/>
        <end position="470"/>
    </location>
</feature>
<name>A0A1G1UYT3_9BACT</name>
<dbReference type="Gene3D" id="3.40.50.620">
    <property type="entry name" value="HUPs"/>
    <property type="match status" value="1"/>
</dbReference>
<dbReference type="NCBIfam" id="TIGR00435">
    <property type="entry name" value="cysS"/>
    <property type="match status" value="1"/>
</dbReference>
<reference evidence="13 14" key="1">
    <citation type="journal article" date="2016" name="Nat. Commun.">
        <title>Thousands of microbial genomes shed light on interconnected biogeochemical processes in an aquifer system.</title>
        <authorList>
            <person name="Anantharaman K."/>
            <person name="Brown C.T."/>
            <person name="Hug L.A."/>
            <person name="Sharon I."/>
            <person name="Castelle C.J."/>
            <person name="Probst A.J."/>
            <person name="Thomas B.C."/>
            <person name="Singh A."/>
            <person name="Wilkins M.J."/>
            <person name="Karaoz U."/>
            <person name="Brodie E.L."/>
            <person name="Williams K.H."/>
            <person name="Hubbard S.S."/>
            <person name="Banfield J.F."/>
        </authorList>
    </citation>
    <scope>NUCLEOTIDE SEQUENCE [LARGE SCALE GENOMIC DNA]</scope>
</reference>
<dbReference type="InterPro" id="IPR024909">
    <property type="entry name" value="Cys-tRNA/MSH_ligase"/>
</dbReference>
<comment type="catalytic activity">
    <reaction evidence="9">
        <text>tRNA(Cys) + L-cysteine + ATP = L-cysteinyl-tRNA(Cys) + AMP + diphosphate</text>
        <dbReference type="Rhea" id="RHEA:17773"/>
        <dbReference type="Rhea" id="RHEA-COMP:9661"/>
        <dbReference type="Rhea" id="RHEA-COMP:9679"/>
        <dbReference type="ChEBI" id="CHEBI:30616"/>
        <dbReference type="ChEBI" id="CHEBI:33019"/>
        <dbReference type="ChEBI" id="CHEBI:35235"/>
        <dbReference type="ChEBI" id="CHEBI:78442"/>
        <dbReference type="ChEBI" id="CHEBI:78517"/>
        <dbReference type="ChEBI" id="CHEBI:456215"/>
        <dbReference type="EC" id="6.1.1.16"/>
    </reaction>
</comment>
<feature type="short sequence motif" description="'KMSKS' region" evidence="9">
    <location>
        <begin position="286"/>
        <end position="290"/>
    </location>
</feature>
<dbReference type="InterPro" id="IPR056411">
    <property type="entry name" value="CysS_C"/>
</dbReference>
<evidence type="ECO:0000256" key="9">
    <source>
        <dbReference type="HAMAP-Rule" id="MF_00041"/>
    </source>
</evidence>
<dbReference type="Proteomes" id="UP000177967">
    <property type="component" value="Unassembled WGS sequence"/>
</dbReference>
<feature type="binding site" evidence="9">
    <location>
        <position position="289"/>
    </location>
    <ligand>
        <name>ATP</name>
        <dbReference type="ChEBI" id="CHEBI:30616"/>
    </ligand>
</feature>
<dbReference type="EC" id="6.1.1.16" evidence="9"/>
<evidence type="ECO:0000256" key="1">
    <source>
        <dbReference type="ARBA" id="ARBA00011245"/>
    </source>
</evidence>
<dbReference type="InterPro" id="IPR015803">
    <property type="entry name" value="Cys-tRNA-ligase"/>
</dbReference>
<keyword evidence="4 9" id="KW-0547">Nucleotide-binding</keyword>
<evidence type="ECO:0000256" key="6">
    <source>
        <dbReference type="ARBA" id="ARBA00022840"/>
    </source>
</evidence>
<keyword evidence="6 9" id="KW-0067">ATP-binding</keyword>
<feature type="binding site" evidence="9">
    <location>
        <position position="229"/>
    </location>
    <ligand>
        <name>Zn(2+)</name>
        <dbReference type="ChEBI" id="CHEBI:29105"/>
    </ligand>
</feature>
<dbReference type="InterPro" id="IPR014729">
    <property type="entry name" value="Rossmann-like_a/b/a_fold"/>
</dbReference>
<keyword evidence="5 9" id="KW-0862">Zinc</keyword>
<evidence type="ECO:0000259" key="12">
    <source>
        <dbReference type="Pfam" id="PF23493"/>
    </source>
</evidence>
<comment type="subunit">
    <text evidence="1 9">Monomer.</text>
</comment>
<dbReference type="PANTHER" id="PTHR10890">
    <property type="entry name" value="CYSTEINYL-TRNA SYNTHETASE"/>
    <property type="match status" value="1"/>
</dbReference>
<dbReference type="Pfam" id="PF01406">
    <property type="entry name" value="tRNA-synt_1e"/>
    <property type="match status" value="1"/>
</dbReference>
<evidence type="ECO:0000256" key="4">
    <source>
        <dbReference type="ARBA" id="ARBA00022741"/>
    </source>
</evidence>
<feature type="region of interest" description="Disordered" evidence="10">
    <location>
        <begin position="449"/>
        <end position="470"/>
    </location>
</feature>
<dbReference type="EMBL" id="MHBW01000030">
    <property type="protein sequence ID" value="OGY08235.1"/>
    <property type="molecule type" value="Genomic_DNA"/>
</dbReference>
<dbReference type="GO" id="GO:0004817">
    <property type="term" value="F:cysteine-tRNA ligase activity"/>
    <property type="evidence" value="ECO:0007669"/>
    <property type="project" value="UniProtKB-UniRule"/>
</dbReference>
<dbReference type="GO" id="GO:0005524">
    <property type="term" value="F:ATP binding"/>
    <property type="evidence" value="ECO:0007669"/>
    <property type="project" value="UniProtKB-UniRule"/>
</dbReference>
<evidence type="ECO:0000256" key="7">
    <source>
        <dbReference type="ARBA" id="ARBA00022917"/>
    </source>
</evidence>
<feature type="domain" description="tRNA synthetases class I catalytic" evidence="11">
    <location>
        <begin position="15"/>
        <end position="334"/>
    </location>
</feature>
<proteinExistence type="inferred from homology"/>
<comment type="caution">
    <text evidence="13">The sequence shown here is derived from an EMBL/GenBank/DDBJ whole genome shotgun (WGS) entry which is preliminary data.</text>
</comment>
<dbReference type="SUPFAM" id="SSF52374">
    <property type="entry name" value="Nucleotidylyl transferase"/>
    <property type="match status" value="1"/>
</dbReference>
<dbReference type="STRING" id="1797513.A2782_00455"/>
<evidence type="ECO:0000313" key="14">
    <source>
        <dbReference type="Proteomes" id="UP000177967"/>
    </source>
</evidence>
<evidence type="ECO:0000256" key="8">
    <source>
        <dbReference type="ARBA" id="ARBA00023146"/>
    </source>
</evidence>
<evidence type="ECO:0000256" key="10">
    <source>
        <dbReference type="SAM" id="MobiDB-lite"/>
    </source>
</evidence>
<dbReference type="GO" id="GO:0006423">
    <property type="term" value="P:cysteinyl-tRNA aminoacylation"/>
    <property type="evidence" value="ECO:0007669"/>
    <property type="project" value="UniProtKB-UniRule"/>
</dbReference>
<comment type="subcellular location">
    <subcellularLocation>
        <location evidence="9">Cytoplasm</location>
    </subcellularLocation>
</comment>
<keyword evidence="3 9" id="KW-0479">Metal-binding</keyword>
<keyword evidence="9" id="KW-0963">Cytoplasm</keyword>
<protein>
    <recommendedName>
        <fullName evidence="9">Cysteine--tRNA ligase</fullName>
        <ecNumber evidence="9">6.1.1.16</ecNumber>
    </recommendedName>
    <alternativeName>
        <fullName evidence="9">Cysteinyl-tRNA synthetase</fullName>
        <shortName evidence="9">CysRS</shortName>
    </alternativeName>
</protein>
<dbReference type="InterPro" id="IPR032678">
    <property type="entry name" value="tRNA-synt_1_cat_dom"/>
</dbReference>
<dbReference type="AlphaFoldDB" id="A0A1G1UYT3"/>
<dbReference type="Pfam" id="PF23493">
    <property type="entry name" value="CysS_C"/>
    <property type="match status" value="1"/>
</dbReference>
<dbReference type="PANTHER" id="PTHR10890:SF3">
    <property type="entry name" value="CYSTEINE--TRNA LIGASE, CYTOPLASMIC"/>
    <property type="match status" value="1"/>
</dbReference>
<evidence type="ECO:0000259" key="11">
    <source>
        <dbReference type="Pfam" id="PF01406"/>
    </source>
</evidence>
<keyword evidence="7 9" id="KW-0648">Protein biosynthesis</keyword>
<evidence type="ECO:0000256" key="5">
    <source>
        <dbReference type="ARBA" id="ARBA00022833"/>
    </source>
</evidence>
<keyword evidence="8 9" id="KW-0030">Aminoacyl-tRNA synthetase</keyword>
<dbReference type="Gene3D" id="1.20.120.1910">
    <property type="entry name" value="Cysteine-tRNA ligase, C-terminal anti-codon recognition domain"/>
    <property type="match status" value="1"/>
</dbReference>
<evidence type="ECO:0000256" key="2">
    <source>
        <dbReference type="ARBA" id="ARBA00022598"/>
    </source>
</evidence>
<feature type="binding site" evidence="9">
    <location>
        <position position="258"/>
    </location>
    <ligand>
        <name>Zn(2+)</name>
        <dbReference type="ChEBI" id="CHEBI:29105"/>
    </ligand>
</feature>
<dbReference type="PRINTS" id="PR00983">
    <property type="entry name" value="TRNASYNTHCYS"/>
</dbReference>
<gene>
    <name evidence="9" type="primary">cysS</name>
    <name evidence="13" type="ORF">A2782_00455</name>
</gene>
<dbReference type="SUPFAM" id="SSF47323">
    <property type="entry name" value="Anticodon-binding domain of a subclass of class I aminoacyl-tRNA synthetases"/>
    <property type="match status" value="1"/>
</dbReference>
<evidence type="ECO:0000313" key="13">
    <source>
        <dbReference type="EMBL" id="OGY08235.1"/>
    </source>
</evidence>
<evidence type="ECO:0000256" key="3">
    <source>
        <dbReference type="ARBA" id="ARBA00022723"/>
    </source>
</evidence>
<dbReference type="InterPro" id="IPR009080">
    <property type="entry name" value="tRNAsynth_Ia_anticodon-bd"/>
</dbReference>
<dbReference type="GO" id="GO:0005829">
    <property type="term" value="C:cytosol"/>
    <property type="evidence" value="ECO:0007669"/>
    <property type="project" value="TreeGrafter"/>
</dbReference>
<accession>A0A1G1UYT3</accession>
<comment type="cofactor">
    <cofactor evidence="9">
        <name>Zn(2+)</name>
        <dbReference type="ChEBI" id="CHEBI:29105"/>
    </cofactor>
    <text evidence="9">Binds 1 zinc ion per subunit.</text>
</comment>
<comment type="similarity">
    <text evidence="9">Belongs to the class-I aminoacyl-tRNA synthetase family.</text>
</comment>
<feature type="binding site" evidence="9">
    <location>
        <position position="28"/>
    </location>
    <ligand>
        <name>Zn(2+)</name>
        <dbReference type="ChEBI" id="CHEBI:29105"/>
    </ligand>
</feature>